<feature type="compositionally biased region" description="Gly residues" evidence="1">
    <location>
        <begin position="44"/>
        <end position="55"/>
    </location>
</feature>
<protein>
    <submittedName>
        <fullName evidence="2">Uncharacterized protein</fullName>
    </submittedName>
</protein>
<evidence type="ECO:0000313" key="2">
    <source>
        <dbReference type="EMBL" id="KAJ1207390.1"/>
    </source>
</evidence>
<dbReference type="Proteomes" id="UP001066276">
    <property type="component" value="Chromosome 1_2"/>
</dbReference>
<comment type="caution">
    <text evidence="2">The sequence shown here is derived from an EMBL/GenBank/DDBJ whole genome shotgun (WGS) entry which is preliminary data.</text>
</comment>
<keyword evidence="3" id="KW-1185">Reference proteome</keyword>
<evidence type="ECO:0000256" key="1">
    <source>
        <dbReference type="SAM" id="MobiDB-lite"/>
    </source>
</evidence>
<organism evidence="2 3">
    <name type="scientific">Pleurodeles waltl</name>
    <name type="common">Iberian ribbed newt</name>
    <dbReference type="NCBI Taxonomy" id="8319"/>
    <lineage>
        <taxon>Eukaryota</taxon>
        <taxon>Metazoa</taxon>
        <taxon>Chordata</taxon>
        <taxon>Craniata</taxon>
        <taxon>Vertebrata</taxon>
        <taxon>Euteleostomi</taxon>
        <taxon>Amphibia</taxon>
        <taxon>Batrachia</taxon>
        <taxon>Caudata</taxon>
        <taxon>Salamandroidea</taxon>
        <taxon>Salamandridae</taxon>
        <taxon>Pleurodelinae</taxon>
        <taxon>Pleurodeles</taxon>
    </lineage>
</organism>
<reference evidence="2" key="1">
    <citation type="journal article" date="2022" name="bioRxiv">
        <title>Sequencing and chromosome-scale assembly of the giantPleurodeles waltlgenome.</title>
        <authorList>
            <person name="Brown T."/>
            <person name="Elewa A."/>
            <person name="Iarovenko S."/>
            <person name="Subramanian E."/>
            <person name="Araus A.J."/>
            <person name="Petzold A."/>
            <person name="Susuki M."/>
            <person name="Suzuki K.-i.T."/>
            <person name="Hayashi T."/>
            <person name="Toyoda A."/>
            <person name="Oliveira C."/>
            <person name="Osipova E."/>
            <person name="Leigh N.D."/>
            <person name="Simon A."/>
            <person name="Yun M.H."/>
        </authorList>
    </citation>
    <scope>NUCLEOTIDE SEQUENCE</scope>
    <source>
        <strain evidence="2">20211129_DDA</strain>
        <tissue evidence="2">Liver</tissue>
    </source>
</reference>
<name>A0AAV7W510_PLEWA</name>
<sequence>MFESPRGTPTRIAATRMEGHADVKRRRQPLGNLEKKERGRGGDAGENGDAGGDGDIAGADAKGEGSKRVGANRREEMSEDPGDVGRRCNEAGPKHVSQGAVVRNGEHLEGRGYTKYMTACAVNSQG</sequence>
<feature type="compositionally biased region" description="Basic and acidic residues" evidence="1">
    <location>
        <begin position="33"/>
        <end position="43"/>
    </location>
</feature>
<dbReference type="EMBL" id="JANPWB010000002">
    <property type="protein sequence ID" value="KAJ1207390.1"/>
    <property type="molecule type" value="Genomic_DNA"/>
</dbReference>
<feature type="compositionally biased region" description="Basic and acidic residues" evidence="1">
    <location>
        <begin position="61"/>
        <end position="76"/>
    </location>
</feature>
<feature type="compositionally biased region" description="Basic and acidic residues" evidence="1">
    <location>
        <begin position="83"/>
        <end position="93"/>
    </location>
</feature>
<evidence type="ECO:0000313" key="3">
    <source>
        <dbReference type="Proteomes" id="UP001066276"/>
    </source>
</evidence>
<proteinExistence type="predicted"/>
<gene>
    <name evidence="2" type="ORF">NDU88_002781</name>
</gene>
<dbReference type="AlphaFoldDB" id="A0AAV7W510"/>
<feature type="region of interest" description="Disordered" evidence="1">
    <location>
        <begin position="1"/>
        <end position="99"/>
    </location>
</feature>
<accession>A0AAV7W510</accession>